<keyword evidence="1" id="KW-1133">Transmembrane helix</keyword>
<name>A0A6S6SJA5_9BACT</name>
<gene>
    <name evidence="2" type="ORF">HELGO_WM35961</name>
</gene>
<keyword evidence="1" id="KW-0812">Transmembrane</keyword>
<evidence type="ECO:0000256" key="1">
    <source>
        <dbReference type="SAM" id="Phobius"/>
    </source>
</evidence>
<reference evidence="2" key="1">
    <citation type="submission" date="2020-01" db="EMBL/GenBank/DDBJ databases">
        <authorList>
            <person name="Meier V. D."/>
            <person name="Meier V D."/>
        </authorList>
    </citation>
    <scope>NUCLEOTIDE SEQUENCE</scope>
    <source>
        <strain evidence="2">HLG_WM_MAG_03</strain>
    </source>
</reference>
<organism evidence="2">
    <name type="scientific">uncultured Sulfurovum sp</name>
    <dbReference type="NCBI Taxonomy" id="269237"/>
    <lineage>
        <taxon>Bacteria</taxon>
        <taxon>Pseudomonadati</taxon>
        <taxon>Campylobacterota</taxon>
        <taxon>Epsilonproteobacteria</taxon>
        <taxon>Campylobacterales</taxon>
        <taxon>Sulfurovaceae</taxon>
        <taxon>Sulfurovum</taxon>
        <taxon>environmental samples</taxon>
    </lineage>
</organism>
<sequence>MFNNKKGNETDFCESYKSEILGTTATKKQSSFFSTLLKLLTILILLGMIIAISIYGYNYFINSKKNENTILPPISVQISDDDLVVELEEEKEELVKPLVEQTEINESKAPLNEEKDIDQIANDVKIDIAKSESIEKNQTQKSVEEKTVLKKETEDIEPKVEVENLEVPTVVPEAKYLEELADLSKEIDKERKK</sequence>
<feature type="transmembrane region" description="Helical" evidence="1">
    <location>
        <begin position="36"/>
        <end position="57"/>
    </location>
</feature>
<accession>A0A6S6SJA5</accession>
<dbReference type="EMBL" id="CACVAR010000130">
    <property type="protein sequence ID" value="CAA6805106.1"/>
    <property type="molecule type" value="Genomic_DNA"/>
</dbReference>
<protein>
    <submittedName>
        <fullName evidence="2">Uncharacterized protein</fullName>
    </submittedName>
</protein>
<dbReference type="AlphaFoldDB" id="A0A6S6SJA5"/>
<keyword evidence="1" id="KW-0472">Membrane</keyword>
<proteinExistence type="predicted"/>
<evidence type="ECO:0000313" key="2">
    <source>
        <dbReference type="EMBL" id="CAA6805106.1"/>
    </source>
</evidence>